<dbReference type="InterPro" id="IPR005904">
    <property type="entry name" value="Hxn_phspho_trans"/>
</dbReference>
<dbReference type="SUPFAM" id="SSF53271">
    <property type="entry name" value="PRTase-like"/>
    <property type="match status" value="1"/>
</dbReference>
<keyword evidence="7 15" id="KW-0328">Glycosyltransferase</keyword>
<gene>
    <name evidence="17" type="ORF">SAMN05660330_03231</name>
</gene>
<sequence length="199" mass="22213">MVSMAAGHFRLTINNYELSGAEVNHREIEKTLVSEEEVKQIVQRLGDEISSHYGVLEKELMVIGLLRGSFIFMADLIRVIKTPLVVDFLTVSSYGDGTESSGDVKVVMDLDSSVEDRDVLLVEDIVDTGRTFAKVITMMKKRNPKSLKICTFLNKPAARITEVQIDFCGVDIPNEFAVGYGLDFAQNYRNLPYVGVLKT</sequence>
<comment type="subcellular location">
    <subcellularLocation>
        <location evidence="2 15">Cytoplasm</location>
    </subcellularLocation>
</comment>
<name>A0A1H0TSX0_9BACT</name>
<dbReference type="GO" id="GO:0032264">
    <property type="term" value="P:IMP salvage"/>
    <property type="evidence" value="ECO:0007669"/>
    <property type="project" value="UniProtKB-UniPathway"/>
</dbReference>
<organism evidence="17 18">
    <name type="scientific">Desulforhopalus singaporensis</name>
    <dbReference type="NCBI Taxonomy" id="91360"/>
    <lineage>
        <taxon>Bacteria</taxon>
        <taxon>Pseudomonadati</taxon>
        <taxon>Thermodesulfobacteriota</taxon>
        <taxon>Desulfobulbia</taxon>
        <taxon>Desulfobulbales</taxon>
        <taxon>Desulfocapsaceae</taxon>
        <taxon>Desulforhopalus</taxon>
    </lineage>
</organism>
<protein>
    <recommendedName>
        <fullName evidence="5 15">Hypoxanthine phosphoribosyltransferase</fullName>
        <ecNumber evidence="5 15">2.4.2.8</ecNumber>
    </recommendedName>
</protein>
<dbReference type="GO" id="GO:0004422">
    <property type="term" value="F:hypoxanthine phosphoribosyltransferase activity"/>
    <property type="evidence" value="ECO:0007669"/>
    <property type="project" value="InterPro"/>
</dbReference>
<keyword evidence="8 15" id="KW-0808">Transferase</keyword>
<comment type="similarity">
    <text evidence="4 15">Belongs to the purine/pyrimidine phosphoribosyltransferase family.</text>
</comment>
<evidence type="ECO:0000256" key="11">
    <source>
        <dbReference type="ARBA" id="ARBA00022741"/>
    </source>
</evidence>
<dbReference type="GO" id="GO:0046100">
    <property type="term" value="P:hypoxanthine metabolic process"/>
    <property type="evidence" value="ECO:0007669"/>
    <property type="project" value="TreeGrafter"/>
</dbReference>
<evidence type="ECO:0000256" key="3">
    <source>
        <dbReference type="ARBA" id="ARBA00004669"/>
    </source>
</evidence>
<dbReference type="STRING" id="91360.SAMN05660330_03231"/>
<dbReference type="Pfam" id="PF00156">
    <property type="entry name" value="Pribosyltran"/>
    <property type="match status" value="1"/>
</dbReference>
<evidence type="ECO:0000256" key="5">
    <source>
        <dbReference type="ARBA" id="ARBA00011895"/>
    </source>
</evidence>
<comment type="pathway">
    <text evidence="3 15">Purine metabolism; IMP biosynthesis via salvage pathway; IMP from hypoxanthine: step 1/1.</text>
</comment>
<dbReference type="GO" id="GO:0006166">
    <property type="term" value="P:purine ribonucleoside salvage"/>
    <property type="evidence" value="ECO:0007669"/>
    <property type="project" value="UniProtKB-KW"/>
</dbReference>
<evidence type="ECO:0000256" key="10">
    <source>
        <dbReference type="ARBA" id="ARBA00022726"/>
    </source>
</evidence>
<evidence type="ECO:0000256" key="4">
    <source>
        <dbReference type="ARBA" id="ARBA00008391"/>
    </source>
</evidence>
<dbReference type="InterPro" id="IPR050408">
    <property type="entry name" value="HGPRT"/>
</dbReference>
<comment type="catalytic activity">
    <reaction evidence="13">
        <text>GMP + diphosphate = guanine + 5-phospho-alpha-D-ribose 1-diphosphate</text>
        <dbReference type="Rhea" id="RHEA:25424"/>
        <dbReference type="ChEBI" id="CHEBI:16235"/>
        <dbReference type="ChEBI" id="CHEBI:33019"/>
        <dbReference type="ChEBI" id="CHEBI:58017"/>
        <dbReference type="ChEBI" id="CHEBI:58115"/>
        <dbReference type="EC" id="2.4.2.8"/>
    </reaction>
    <physiologicalReaction direction="right-to-left" evidence="13">
        <dbReference type="Rhea" id="RHEA:25426"/>
    </physiologicalReaction>
</comment>
<dbReference type="EC" id="2.4.2.8" evidence="5 15"/>
<evidence type="ECO:0000256" key="7">
    <source>
        <dbReference type="ARBA" id="ARBA00022676"/>
    </source>
</evidence>
<dbReference type="EMBL" id="FNJI01000026">
    <property type="protein sequence ID" value="SDP57182.1"/>
    <property type="molecule type" value="Genomic_DNA"/>
</dbReference>
<evidence type="ECO:0000256" key="8">
    <source>
        <dbReference type="ARBA" id="ARBA00022679"/>
    </source>
</evidence>
<evidence type="ECO:0000256" key="6">
    <source>
        <dbReference type="ARBA" id="ARBA00022490"/>
    </source>
</evidence>
<dbReference type="GO" id="GO:0052657">
    <property type="term" value="F:guanine phosphoribosyltransferase activity"/>
    <property type="evidence" value="ECO:0007669"/>
    <property type="project" value="UniProtKB-ARBA"/>
</dbReference>
<keyword evidence="9 15" id="KW-0479">Metal-binding</keyword>
<dbReference type="PANTHER" id="PTHR43340:SF1">
    <property type="entry name" value="HYPOXANTHINE PHOSPHORIBOSYLTRANSFERASE"/>
    <property type="match status" value="1"/>
</dbReference>
<proteinExistence type="inferred from homology"/>
<dbReference type="UniPathway" id="UPA00591">
    <property type="reaction ID" value="UER00648"/>
</dbReference>
<evidence type="ECO:0000256" key="12">
    <source>
        <dbReference type="ARBA" id="ARBA00022842"/>
    </source>
</evidence>
<accession>A0A1H0TSX0</accession>
<keyword evidence="6 15" id="KW-0963">Cytoplasm</keyword>
<dbReference type="InterPro" id="IPR000836">
    <property type="entry name" value="PRTase_dom"/>
</dbReference>
<feature type="domain" description="Phosphoribosyltransferase" evidence="16">
    <location>
        <begin position="36"/>
        <end position="184"/>
    </location>
</feature>
<dbReference type="NCBIfam" id="TIGR01203">
    <property type="entry name" value="HGPRTase"/>
    <property type="match status" value="1"/>
</dbReference>
<dbReference type="GO" id="GO:0005829">
    <property type="term" value="C:cytosol"/>
    <property type="evidence" value="ECO:0007669"/>
    <property type="project" value="TreeGrafter"/>
</dbReference>
<evidence type="ECO:0000313" key="17">
    <source>
        <dbReference type="EMBL" id="SDP57182.1"/>
    </source>
</evidence>
<keyword evidence="10 15" id="KW-0660">Purine salvage</keyword>
<dbReference type="GO" id="GO:0000166">
    <property type="term" value="F:nucleotide binding"/>
    <property type="evidence" value="ECO:0007669"/>
    <property type="project" value="UniProtKB-KW"/>
</dbReference>
<dbReference type="GO" id="GO:0032263">
    <property type="term" value="P:GMP salvage"/>
    <property type="evidence" value="ECO:0007669"/>
    <property type="project" value="TreeGrafter"/>
</dbReference>
<comment type="catalytic activity">
    <reaction evidence="14">
        <text>IMP + diphosphate = hypoxanthine + 5-phospho-alpha-D-ribose 1-diphosphate</text>
        <dbReference type="Rhea" id="RHEA:17973"/>
        <dbReference type="ChEBI" id="CHEBI:17368"/>
        <dbReference type="ChEBI" id="CHEBI:33019"/>
        <dbReference type="ChEBI" id="CHEBI:58017"/>
        <dbReference type="ChEBI" id="CHEBI:58053"/>
        <dbReference type="EC" id="2.4.2.8"/>
    </reaction>
    <physiologicalReaction direction="right-to-left" evidence="14">
        <dbReference type="Rhea" id="RHEA:17975"/>
    </physiologicalReaction>
</comment>
<reference evidence="17 18" key="1">
    <citation type="submission" date="2016-10" db="EMBL/GenBank/DDBJ databases">
        <authorList>
            <person name="de Groot N.N."/>
        </authorList>
    </citation>
    <scope>NUCLEOTIDE SEQUENCE [LARGE SCALE GENOMIC DNA]</scope>
    <source>
        <strain evidence="17 18">DSM 12130</strain>
    </source>
</reference>
<evidence type="ECO:0000256" key="9">
    <source>
        <dbReference type="ARBA" id="ARBA00022723"/>
    </source>
</evidence>
<dbReference type="CDD" id="cd06223">
    <property type="entry name" value="PRTases_typeI"/>
    <property type="match status" value="1"/>
</dbReference>
<dbReference type="AlphaFoldDB" id="A0A1H0TSX0"/>
<dbReference type="Proteomes" id="UP000199073">
    <property type="component" value="Unassembled WGS sequence"/>
</dbReference>
<dbReference type="FunFam" id="3.40.50.2020:FF:000006">
    <property type="entry name" value="Hypoxanthine phosphoribosyltransferase"/>
    <property type="match status" value="1"/>
</dbReference>
<keyword evidence="11 15" id="KW-0547">Nucleotide-binding</keyword>
<evidence type="ECO:0000256" key="13">
    <source>
        <dbReference type="ARBA" id="ARBA00048811"/>
    </source>
</evidence>
<evidence type="ECO:0000256" key="1">
    <source>
        <dbReference type="ARBA" id="ARBA00001946"/>
    </source>
</evidence>
<keyword evidence="18" id="KW-1185">Reference proteome</keyword>
<dbReference type="GO" id="GO:0000287">
    <property type="term" value="F:magnesium ion binding"/>
    <property type="evidence" value="ECO:0007669"/>
    <property type="project" value="TreeGrafter"/>
</dbReference>
<dbReference type="GO" id="GO:0006178">
    <property type="term" value="P:guanine salvage"/>
    <property type="evidence" value="ECO:0007669"/>
    <property type="project" value="TreeGrafter"/>
</dbReference>
<dbReference type="InterPro" id="IPR029057">
    <property type="entry name" value="PRTase-like"/>
</dbReference>
<evidence type="ECO:0000256" key="14">
    <source>
        <dbReference type="ARBA" id="ARBA00049402"/>
    </source>
</evidence>
<dbReference type="PANTHER" id="PTHR43340">
    <property type="entry name" value="HYPOXANTHINE-GUANINE PHOSPHORIBOSYLTRANSFERASE"/>
    <property type="match status" value="1"/>
</dbReference>
<comment type="cofactor">
    <cofactor evidence="1 15">
        <name>Mg(2+)</name>
        <dbReference type="ChEBI" id="CHEBI:18420"/>
    </cofactor>
</comment>
<keyword evidence="12 15" id="KW-0460">Magnesium</keyword>
<evidence type="ECO:0000259" key="16">
    <source>
        <dbReference type="Pfam" id="PF00156"/>
    </source>
</evidence>
<evidence type="ECO:0000256" key="15">
    <source>
        <dbReference type="RuleBase" id="RU364099"/>
    </source>
</evidence>
<evidence type="ECO:0000256" key="2">
    <source>
        <dbReference type="ARBA" id="ARBA00004496"/>
    </source>
</evidence>
<evidence type="ECO:0000313" key="18">
    <source>
        <dbReference type="Proteomes" id="UP000199073"/>
    </source>
</evidence>
<dbReference type="Gene3D" id="3.40.50.2020">
    <property type="match status" value="1"/>
</dbReference>